<dbReference type="CDD" id="cd00540">
    <property type="entry name" value="AAG"/>
    <property type="match status" value="1"/>
</dbReference>
<sequence>MMKDLFYSHYTTQEIARELLGCLLVHETEQGRMSGWIVETEAYLGIRDQAAHSYGGRKTKRNEVMYRKPGTIYVYQMHTHAMLNIITQAEGVPEGILIRAIEPFEGIELMLQNRPKKGFLLTNGPGKLTEAMNITMKENGGSIFGSGLFIAEQRRRIPNEVVATPRIGIPDKGEWTHEPLRYVVANNPYVSKRFGKITENHGWKT</sequence>
<dbReference type="GO" id="GO:0003905">
    <property type="term" value="F:alkylbase DNA N-glycosylase activity"/>
    <property type="evidence" value="ECO:0007669"/>
    <property type="project" value="InterPro"/>
</dbReference>
<dbReference type="EMBL" id="FJNE01000002">
    <property type="protein sequence ID" value="CZQ87151.1"/>
    <property type="molecule type" value="Genomic_DNA"/>
</dbReference>
<name>A0A143YER6_9LACT</name>
<proteinExistence type="inferred from homology"/>
<gene>
    <name evidence="6" type="ORF">Tpal_858</name>
</gene>
<dbReference type="STRING" id="140314.SAMN04488076_105100"/>
<dbReference type="PANTHER" id="PTHR10429">
    <property type="entry name" value="DNA-3-METHYLADENINE GLYCOSYLASE"/>
    <property type="match status" value="1"/>
</dbReference>
<evidence type="ECO:0000256" key="5">
    <source>
        <dbReference type="HAMAP-Rule" id="MF_00527"/>
    </source>
</evidence>
<dbReference type="AlphaFoldDB" id="A0A143YER6"/>
<evidence type="ECO:0000313" key="6">
    <source>
        <dbReference type="EMBL" id="CZQ87151.1"/>
    </source>
</evidence>
<dbReference type="InterPro" id="IPR011034">
    <property type="entry name" value="Formyl_transferase-like_C_sf"/>
</dbReference>
<keyword evidence="3 5" id="KW-0378">Hydrolase</keyword>
<dbReference type="InterPro" id="IPR003180">
    <property type="entry name" value="MPG"/>
</dbReference>
<reference evidence="6 7" key="1">
    <citation type="submission" date="2016-02" db="EMBL/GenBank/DDBJ databases">
        <authorList>
            <person name="Wen L."/>
            <person name="He K."/>
            <person name="Yang H."/>
        </authorList>
    </citation>
    <scope>NUCLEOTIDE SEQUENCE [LARGE SCALE GENOMIC DNA]</scope>
    <source>
        <strain evidence="6">Trichococcus palustris</strain>
    </source>
</reference>
<evidence type="ECO:0000256" key="4">
    <source>
        <dbReference type="ARBA" id="ARBA00023204"/>
    </source>
</evidence>
<dbReference type="PANTHER" id="PTHR10429:SF0">
    <property type="entry name" value="DNA-3-METHYLADENINE GLYCOSYLASE"/>
    <property type="match status" value="1"/>
</dbReference>
<dbReference type="GO" id="GO:0006284">
    <property type="term" value="P:base-excision repair"/>
    <property type="evidence" value="ECO:0007669"/>
    <property type="project" value="InterPro"/>
</dbReference>
<dbReference type="Gene3D" id="3.10.300.10">
    <property type="entry name" value="Methylpurine-DNA glycosylase (MPG)"/>
    <property type="match status" value="1"/>
</dbReference>
<keyword evidence="2 5" id="KW-0227">DNA damage</keyword>
<dbReference type="InterPro" id="IPR036995">
    <property type="entry name" value="MPG_sf"/>
</dbReference>
<accession>A0A143YER6</accession>
<keyword evidence="7" id="KW-1185">Reference proteome</keyword>
<dbReference type="NCBIfam" id="NF002002">
    <property type="entry name" value="PRK00802.1-2"/>
    <property type="match status" value="1"/>
</dbReference>
<dbReference type="NCBIfam" id="TIGR00567">
    <property type="entry name" value="3mg"/>
    <property type="match status" value="1"/>
</dbReference>
<evidence type="ECO:0000313" key="7">
    <source>
        <dbReference type="Proteomes" id="UP000242754"/>
    </source>
</evidence>
<dbReference type="GO" id="GO:0003677">
    <property type="term" value="F:DNA binding"/>
    <property type="evidence" value="ECO:0007669"/>
    <property type="project" value="InterPro"/>
</dbReference>
<dbReference type="SUPFAM" id="SSF50486">
    <property type="entry name" value="FMT C-terminal domain-like"/>
    <property type="match status" value="1"/>
</dbReference>
<protein>
    <recommendedName>
        <fullName evidence="5">Putative 3-methyladenine DNA glycosylase</fullName>
        <ecNumber evidence="5">3.2.2.-</ecNumber>
    </recommendedName>
</protein>
<dbReference type="HAMAP" id="MF_00527">
    <property type="entry name" value="3MGH"/>
    <property type="match status" value="1"/>
</dbReference>
<dbReference type="EC" id="3.2.2.-" evidence="5"/>
<dbReference type="FunFam" id="3.10.300.10:FF:000001">
    <property type="entry name" value="Putative 3-methyladenine DNA glycosylase"/>
    <property type="match status" value="1"/>
</dbReference>
<keyword evidence="4 5" id="KW-0234">DNA repair</keyword>
<comment type="similarity">
    <text evidence="1 5">Belongs to the DNA glycosylase MPG family.</text>
</comment>
<evidence type="ECO:0000256" key="2">
    <source>
        <dbReference type="ARBA" id="ARBA00022763"/>
    </source>
</evidence>
<evidence type="ECO:0000256" key="1">
    <source>
        <dbReference type="ARBA" id="ARBA00009232"/>
    </source>
</evidence>
<dbReference type="Proteomes" id="UP000242754">
    <property type="component" value="Unassembled WGS sequence"/>
</dbReference>
<dbReference type="Pfam" id="PF02245">
    <property type="entry name" value="Pur_DNA_glyco"/>
    <property type="match status" value="1"/>
</dbReference>
<organism evidence="6 7">
    <name type="scientific">Trichococcus palustris</name>
    <dbReference type="NCBI Taxonomy" id="140314"/>
    <lineage>
        <taxon>Bacteria</taxon>
        <taxon>Bacillati</taxon>
        <taxon>Bacillota</taxon>
        <taxon>Bacilli</taxon>
        <taxon>Lactobacillales</taxon>
        <taxon>Carnobacteriaceae</taxon>
        <taxon>Trichococcus</taxon>
    </lineage>
</organism>
<evidence type="ECO:0000256" key="3">
    <source>
        <dbReference type="ARBA" id="ARBA00022801"/>
    </source>
</evidence>